<dbReference type="Proteomes" id="UP000245375">
    <property type="component" value="Unassembled WGS sequence"/>
</dbReference>
<evidence type="ECO:0000256" key="1">
    <source>
        <dbReference type="ARBA" id="ARBA00008791"/>
    </source>
</evidence>
<dbReference type="OrthoDB" id="9788959at2"/>
<dbReference type="InterPro" id="IPR006016">
    <property type="entry name" value="UspA"/>
</dbReference>
<dbReference type="SUPFAM" id="SSF52402">
    <property type="entry name" value="Adenine nucleotide alpha hydrolases-like"/>
    <property type="match status" value="2"/>
</dbReference>
<dbReference type="Gene3D" id="3.40.50.12370">
    <property type="match status" value="1"/>
</dbReference>
<dbReference type="PANTHER" id="PTHR46268">
    <property type="entry name" value="STRESS RESPONSE PROTEIN NHAX"/>
    <property type="match status" value="1"/>
</dbReference>
<proteinExistence type="inferred from homology"/>
<reference evidence="3 4" key="2">
    <citation type="submission" date="2018-05" db="EMBL/GenBank/DDBJ databases">
        <title>Algibacter marinivivus sp. nov., isolated from sample around a algae.</title>
        <authorList>
            <person name="Zhong X."/>
        </authorList>
    </citation>
    <scope>NUCLEOTIDE SEQUENCE [LARGE SCALE GENOMIC DNA]</scope>
    <source>
        <strain evidence="3 4">ZY111</strain>
    </source>
</reference>
<accession>A0A2U2X4N8</accession>
<comment type="caution">
    <text evidence="3">The sequence shown here is derived from an EMBL/GenBank/DDBJ whole genome shotgun (WGS) entry which is preliminary data.</text>
</comment>
<protein>
    <recommendedName>
        <fullName evidence="2">UspA domain-containing protein</fullName>
    </recommendedName>
</protein>
<feature type="domain" description="UspA" evidence="2">
    <location>
        <begin position="1"/>
        <end position="146"/>
    </location>
</feature>
<sequence>MKKILLPTDFSKNSINAICYALEFLRNQECQFYILNVQKASSFISDDMVTVGASTTIYKTLIEAAKKSILNIIETINEEFYNKKHHFMPIVDYDNFIDSINQVCEKEQIDLTIMGTKGASGLQKVLFGSNTVRVIQRSNVPVLTIPDGCKFEKIKNLAFATTNSKKFNQNEIEILSKILALNKTSVQILHLADQNHLVYDAHDNVDFLNTNFKSAKHEFIDAPSDYMYDVVYNYIENNNINILAIMNKKHSFLERLFKTQTVERFAYKIDIPLLVMQISK</sequence>
<evidence type="ECO:0000259" key="2">
    <source>
        <dbReference type="Pfam" id="PF00582"/>
    </source>
</evidence>
<reference evidence="4" key="1">
    <citation type="submission" date="2018-05" db="EMBL/GenBank/DDBJ databases">
        <title>Algibacter marinivivus sp. nov., isolated from sample around a algae.</title>
        <authorList>
            <person name="Lu D."/>
        </authorList>
    </citation>
    <scope>NUCLEOTIDE SEQUENCE [LARGE SCALE GENOMIC DNA]</scope>
    <source>
        <strain evidence="4">ZY111</strain>
    </source>
</reference>
<gene>
    <name evidence="3" type="ORF">DIS18_10800</name>
</gene>
<name>A0A2U2X4N8_9FLAO</name>
<evidence type="ECO:0000313" key="4">
    <source>
        <dbReference type="Proteomes" id="UP000245375"/>
    </source>
</evidence>
<reference evidence="4" key="3">
    <citation type="submission" date="2018-05" db="EMBL/GenBank/DDBJ databases">
        <authorList>
            <person name="Lu D."/>
        </authorList>
    </citation>
    <scope>NUCLEOTIDE SEQUENCE [LARGE SCALE GENOMIC DNA]</scope>
    <source>
        <strain evidence="4">ZY111</strain>
    </source>
</reference>
<keyword evidence="4" id="KW-1185">Reference proteome</keyword>
<comment type="similarity">
    <text evidence="1">Belongs to the universal stress protein A family.</text>
</comment>
<dbReference type="Pfam" id="PF00582">
    <property type="entry name" value="Usp"/>
    <property type="match status" value="1"/>
</dbReference>
<dbReference type="PRINTS" id="PR01438">
    <property type="entry name" value="UNVRSLSTRESS"/>
</dbReference>
<dbReference type="InterPro" id="IPR006015">
    <property type="entry name" value="Universal_stress_UspA"/>
</dbReference>
<dbReference type="AlphaFoldDB" id="A0A2U2X4N8"/>
<evidence type="ECO:0000313" key="3">
    <source>
        <dbReference type="EMBL" id="PWH82714.1"/>
    </source>
</evidence>
<organism evidence="3 4">
    <name type="scientific">Algibacter marinivivus</name>
    <dbReference type="NCBI Taxonomy" id="2100723"/>
    <lineage>
        <taxon>Bacteria</taxon>
        <taxon>Pseudomonadati</taxon>
        <taxon>Bacteroidota</taxon>
        <taxon>Flavobacteriia</taxon>
        <taxon>Flavobacteriales</taxon>
        <taxon>Flavobacteriaceae</taxon>
        <taxon>Algibacter</taxon>
    </lineage>
</organism>
<dbReference type="PANTHER" id="PTHR46268:SF22">
    <property type="entry name" value="SENSOR PROTEIN KDPD-RELATED"/>
    <property type="match status" value="1"/>
</dbReference>
<dbReference type="CDD" id="cd00293">
    <property type="entry name" value="USP-like"/>
    <property type="match status" value="1"/>
</dbReference>
<dbReference type="EMBL" id="QFRI01000002">
    <property type="protein sequence ID" value="PWH82714.1"/>
    <property type="molecule type" value="Genomic_DNA"/>
</dbReference>
<dbReference type="RefSeq" id="WP_109353069.1">
    <property type="nucleotide sequence ID" value="NZ_QFRI01000002.1"/>
</dbReference>